<sequence>MHWSGIIIGIIAFLIIGLFHPIVIRIWPVFLILGLICCISSLFLSQIILSGSLAVLGCAMLWSVIELKEQAERVRKGWFPANPKHIKKEHDKKE</sequence>
<name>A0ABZ3ET08_9FIRM</name>
<evidence type="ECO:0000313" key="3">
    <source>
        <dbReference type="Proteomes" id="UP001451571"/>
    </source>
</evidence>
<organism evidence="2 3">
    <name type="scientific">Kineothrix sedimenti</name>
    <dbReference type="NCBI Taxonomy" id="3123317"/>
    <lineage>
        <taxon>Bacteria</taxon>
        <taxon>Bacillati</taxon>
        <taxon>Bacillota</taxon>
        <taxon>Clostridia</taxon>
        <taxon>Lachnospirales</taxon>
        <taxon>Lachnospiraceae</taxon>
        <taxon>Kineothrix</taxon>
    </lineage>
</organism>
<evidence type="ECO:0000256" key="1">
    <source>
        <dbReference type="SAM" id="Phobius"/>
    </source>
</evidence>
<dbReference type="Pfam" id="PF14898">
    <property type="entry name" value="DUF4491"/>
    <property type="match status" value="1"/>
</dbReference>
<accession>A0ABZ3ET08</accession>
<proteinExistence type="predicted"/>
<dbReference type="EMBL" id="CP146256">
    <property type="protein sequence ID" value="XAH72462.1"/>
    <property type="molecule type" value="Genomic_DNA"/>
</dbReference>
<evidence type="ECO:0000313" key="2">
    <source>
        <dbReference type="EMBL" id="XAH72462.1"/>
    </source>
</evidence>
<keyword evidence="3" id="KW-1185">Reference proteome</keyword>
<reference evidence="2 3" key="1">
    <citation type="submission" date="2024-02" db="EMBL/GenBank/DDBJ databases">
        <title>Bacterial strain from lacustrine sediment.</title>
        <authorList>
            <person name="Petit C."/>
            <person name="Fadhlaoui K."/>
        </authorList>
    </citation>
    <scope>NUCLEOTIDE SEQUENCE [LARGE SCALE GENOMIC DNA]</scope>
    <source>
        <strain evidence="2 3">IPX-CK</strain>
    </source>
</reference>
<dbReference type="Proteomes" id="UP001451571">
    <property type="component" value="Chromosome"/>
</dbReference>
<keyword evidence="1" id="KW-1133">Transmembrane helix</keyword>
<dbReference type="RefSeq" id="WP_342756078.1">
    <property type="nucleotide sequence ID" value="NZ_CP146256.1"/>
</dbReference>
<protein>
    <submittedName>
        <fullName evidence="2">DUF4491 family protein</fullName>
    </submittedName>
</protein>
<feature type="transmembrane region" description="Helical" evidence="1">
    <location>
        <begin position="7"/>
        <end position="26"/>
    </location>
</feature>
<feature type="transmembrane region" description="Helical" evidence="1">
    <location>
        <begin position="32"/>
        <end position="65"/>
    </location>
</feature>
<dbReference type="InterPro" id="IPR027890">
    <property type="entry name" value="DUF4491"/>
</dbReference>
<keyword evidence="1" id="KW-0812">Transmembrane</keyword>
<keyword evidence="1" id="KW-0472">Membrane</keyword>
<gene>
    <name evidence="2" type="ORF">V6984_13145</name>
</gene>